<dbReference type="SUPFAM" id="SSF50978">
    <property type="entry name" value="WD40 repeat-like"/>
    <property type="match status" value="1"/>
</dbReference>
<feature type="domain" description="RSE1/DDB1/CPSF1 first beta-propeller" evidence="5">
    <location>
        <begin position="24"/>
        <end position="375"/>
    </location>
</feature>
<dbReference type="InterPro" id="IPR058543">
    <property type="entry name" value="Beta-prop_RSE1/DDB1/CPSF1_2nd"/>
</dbReference>
<reference evidence="7 8" key="1">
    <citation type="submission" date="2023-10" db="EMBL/GenBank/DDBJ databases">
        <title>Draft Genome Sequence of Candida saopaulonensis from a very Premature Infant with Sepsis.</title>
        <authorList>
            <person name="Ning Y."/>
            <person name="Dai R."/>
            <person name="Xiao M."/>
            <person name="Xu Y."/>
            <person name="Yan Q."/>
            <person name="Zhang L."/>
        </authorList>
    </citation>
    <scope>NUCLEOTIDE SEQUENCE [LARGE SCALE GENOMIC DNA]</scope>
    <source>
        <strain evidence="7 8">19XY460</strain>
    </source>
</reference>
<organism evidence="7 8">
    <name type="scientific">Australozyma saopauloensis</name>
    <dbReference type="NCBI Taxonomy" id="291208"/>
    <lineage>
        <taxon>Eukaryota</taxon>
        <taxon>Fungi</taxon>
        <taxon>Dikarya</taxon>
        <taxon>Ascomycota</taxon>
        <taxon>Saccharomycotina</taxon>
        <taxon>Pichiomycetes</taxon>
        <taxon>Metschnikowiaceae</taxon>
        <taxon>Australozyma</taxon>
    </lineage>
</organism>
<dbReference type="AlphaFoldDB" id="A0AAX4H4A7"/>
<evidence type="ECO:0000256" key="3">
    <source>
        <dbReference type="ARBA" id="ARBA00023242"/>
    </source>
</evidence>
<dbReference type="InterPro" id="IPR018846">
    <property type="entry name" value="Beta-prop_RSE1/DDB1/CPSF1_1st"/>
</dbReference>
<dbReference type="RefSeq" id="XP_062875710.1">
    <property type="nucleotide sequence ID" value="XM_063019640.1"/>
</dbReference>
<gene>
    <name evidence="7" type="ORF">PUMCH_000560</name>
</gene>
<evidence type="ECO:0008006" key="9">
    <source>
        <dbReference type="Google" id="ProtNLM"/>
    </source>
</evidence>
<dbReference type="InterPro" id="IPR015943">
    <property type="entry name" value="WD40/YVTN_repeat-like_dom_sf"/>
</dbReference>
<evidence type="ECO:0000259" key="4">
    <source>
        <dbReference type="Pfam" id="PF03178"/>
    </source>
</evidence>
<sequence>MLHHPDSLWLYHLTLRLPSNSFASIVGNFSGDKKVQELVLASNTTLEVYRLNTDTGKLDRFLCQRAFALIQRIDKIRLVGTTKDLLVVTADSGILTVLQLEPTSMRFVPIVQEPHSKNALRRLTPGEYLCVEPRGRAILVGAIERDGLAYKVQMDDSKGSLALSSPLTVSTKGILTLSLCSLDTGFENPMWAAIEIDHLAYENRSYDAESTPLQLAYYEFDQGLNHVVRRKSKHLIPSSASSLVAMPGHVGGLVICCGTYLIYEDGPVNSSRLYVPLPIREDSEESTIVCSLLHTLKKTDFFLLLQTSLGDLIKVTVDYDNEKDMIRSISATYFDTIPICNSINVFKAGYLFANCSDRNKVMYQFELLGEDNETTQTSVALKDELPEKTKYQPKTLRHLARIDEIESLGPLTDSMLVETLSKESLDPLKRLVTTSSKSSLKTLDYGLSVSELVSSPLPINPTDIYTAKLLQGAINDQYLVLSSSLSQKTMVLSIGEVVEEVSDSGLEIDQHTLMVQQIGTNSLVQIHTNGIRNIHHTFDEELNVTGRKVTDWFPPAGIQVLQASCNSEQVVVGLSNREIVYFEIDKADDQLLEYQERFEVSEGSITAIAIATSLLNERRSSFLVVGVSDESIQVLSLQPHNCLEVLTLQALSSNCRSLLLLPVDKDTLYVHIGMDNGIYVRVSIDPISGKLSDSRLKYLGTKPVQLRSLSLPNMESAAILAFSSRPWLGYFNFDKNLKLFPLLNSKISSGASFYSEDIGVESVVGIYNDNMSIFTIGKEDGGGLDYSSDFVTSEVKLRYTPRRLLKSTKKNIYYVLQAEPNIKSPFKDSETADEEQFETFGYPRHANSWASCIQVVDHNQEEILQTYEFLDNKYAVCMAFAKFGSGVHLVVSATQCGTNQSYSMFTFKVDSDHKLQLLYETKTDGPVTALEEFEDKLVAVVGNSIRIYEKGMKHLLRKSSTTIECLSRVNKIEHLESGLFIVADASSSVIYVSYDATTNHFVPIISDTVSRAVTAFTTLDTRTVVAGDKFGNIFVNRVPQEAASQISNNVLTQFQDEYLNGPNYRLSKLCDFYIADVPTSFHKGSFVVGGTESLVYTGIQGTIGIMLPVGTYQEVEFLLNFEKAIRKFYERELDDIEKPSQRINLVGREHLKFRGYYNPVKNVIDGDLLEKYFELDSGTKIKIGSELGRVPREVERKLYDLRNRAAF</sequence>
<dbReference type="GO" id="GO:0006397">
    <property type="term" value="P:mRNA processing"/>
    <property type="evidence" value="ECO:0007669"/>
    <property type="project" value="UniProtKB-KW"/>
</dbReference>
<proteinExistence type="predicted"/>
<dbReference type="Pfam" id="PF23726">
    <property type="entry name" value="Beta-prop_RSE1_2nd"/>
    <property type="match status" value="1"/>
</dbReference>
<dbReference type="InterPro" id="IPR004871">
    <property type="entry name" value="RSE1/DDB1/CPSF1_C"/>
</dbReference>
<dbReference type="Pfam" id="PF03178">
    <property type="entry name" value="CPSF_A"/>
    <property type="match status" value="1"/>
</dbReference>
<evidence type="ECO:0000313" key="7">
    <source>
        <dbReference type="EMBL" id="WPK23323.1"/>
    </source>
</evidence>
<dbReference type="PANTHER" id="PTHR10644">
    <property type="entry name" value="DNA REPAIR/RNA PROCESSING CPSF FAMILY"/>
    <property type="match status" value="1"/>
</dbReference>
<protein>
    <recommendedName>
        <fullName evidence="9">Pre-mRNA-splicing factor RSE1</fullName>
    </recommendedName>
</protein>
<keyword evidence="2" id="KW-0507">mRNA processing</keyword>
<dbReference type="InterPro" id="IPR036322">
    <property type="entry name" value="WD40_repeat_dom_sf"/>
</dbReference>
<evidence type="ECO:0000256" key="2">
    <source>
        <dbReference type="ARBA" id="ARBA00022664"/>
    </source>
</evidence>
<dbReference type="EMBL" id="CP138894">
    <property type="protein sequence ID" value="WPK23323.1"/>
    <property type="molecule type" value="Genomic_DNA"/>
</dbReference>
<feature type="domain" description="RSE1/DDB1/CPSF1 second beta-propeller" evidence="6">
    <location>
        <begin position="450"/>
        <end position="776"/>
    </location>
</feature>
<keyword evidence="3" id="KW-0539">Nucleus</keyword>
<comment type="subcellular location">
    <subcellularLocation>
        <location evidence="1">Nucleus</location>
    </subcellularLocation>
</comment>
<name>A0AAX4H4A7_9ASCO</name>
<dbReference type="GeneID" id="88171629"/>
<accession>A0AAX4H4A7</accession>
<keyword evidence="8" id="KW-1185">Reference proteome</keyword>
<evidence type="ECO:0000259" key="6">
    <source>
        <dbReference type="Pfam" id="PF23726"/>
    </source>
</evidence>
<dbReference type="GO" id="GO:0003676">
    <property type="term" value="F:nucleic acid binding"/>
    <property type="evidence" value="ECO:0007669"/>
    <property type="project" value="InterPro"/>
</dbReference>
<evidence type="ECO:0000256" key="1">
    <source>
        <dbReference type="ARBA" id="ARBA00004123"/>
    </source>
</evidence>
<dbReference type="GO" id="GO:0005634">
    <property type="term" value="C:nucleus"/>
    <property type="evidence" value="ECO:0007669"/>
    <property type="project" value="UniProtKB-SubCell"/>
</dbReference>
<evidence type="ECO:0000259" key="5">
    <source>
        <dbReference type="Pfam" id="PF10433"/>
    </source>
</evidence>
<evidence type="ECO:0000313" key="8">
    <source>
        <dbReference type="Proteomes" id="UP001338582"/>
    </source>
</evidence>
<dbReference type="InterPro" id="IPR050358">
    <property type="entry name" value="RSE1/DDB1/CFT1"/>
</dbReference>
<dbReference type="Proteomes" id="UP001338582">
    <property type="component" value="Chromosome 1"/>
</dbReference>
<feature type="domain" description="RSE1/DDB1/CPSF1 C-terminal" evidence="4">
    <location>
        <begin position="850"/>
        <end position="1173"/>
    </location>
</feature>
<dbReference type="Pfam" id="PF10433">
    <property type="entry name" value="Beta-prop_RSE1_1st"/>
    <property type="match status" value="1"/>
</dbReference>
<dbReference type="KEGG" id="asau:88171629"/>
<dbReference type="Gene3D" id="2.130.10.10">
    <property type="entry name" value="YVTN repeat-like/Quinoprotein amine dehydrogenase"/>
    <property type="match status" value="3"/>
</dbReference>